<sequence>MSKLLEFRKAEQALREQLARLESLKHDQELKREMEFEDKLKALLQEYGYRLQNIVDILDPQPLHIPELDVLEQDSGRRVRRLQVWKNPITGEVLETKSGNNKTLKAWKEEYGEQFVSTWLQKD</sequence>
<keyword evidence="4" id="KW-1185">Reference proteome</keyword>
<proteinExistence type="predicted"/>
<dbReference type="InterPro" id="IPR035616">
    <property type="entry name" value="MvaT_DBD"/>
</dbReference>
<dbReference type="OrthoDB" id="6367018at2"/>
<evidence type="ECO:0000256" key="1">
    <source>
        <dbReference type="SAM" id="Coils"/>
    </source>
</evidence>
<name>A0A1H1YTI5_9PSED</name>
<accession>A0A1H1YTI5</accession>
<organism evidence="3 4">
    <name type="scientific">Pseudomonas oryzae</name>
    <dbReference type="NCBI Taxonomy" id="1392877"/>
    <lineage>
        <taxon>Bacteria</taxon>
        <taxon>Pseudomonadati</taxon>
        <taxon>Pseudomonadota</taxon>
        <taxon>Gammaproteobacteria</taxon>
        <taxon>Pseudomonadales</taxon>
        <taxon>Pseudomonadaceae</taxon>
        <taxon>Pseudomonas</taxon>
    </lineage>
</organism>
<evidence type="ECO:0000313" key="4">
    <source>
        <dbReference type="Proteomes" id="UP000243359"/>
    </source>
</evidence>
<dbReference type="Pfam" id="PF22055">
    <property type="entry name" value="MvaT_DBD"/>
    <property type="match status" value="1"/>
</dbReference>
<dbReference type="NCBIfam" id="NF041859">
    <property type="entry name" value="silencer_MvaTU"/>
    <property type="match status" value="1"/>
</dbReference>
<evidence type="ECO:0000313" key="3">
    <source>
        <dbReference type="EMBL" id="SDT24825.1"/>
    </source>
</evidence>
<feature type="domain" description="MvaT DNA-binding" evidence="2">
    <location>
        <begin position="84"/>
        <end position="119"/>
    </location>
</feature>
<keyword evidence="1" id="KW-0175">Coiled coil</keyword>
<gene>
    <name evidence="3" type="ORF">SAMN05216221_3932</name>
</gene>
<reference evidence="4" key="1">
    <citation type="submission" date="2016-10" db="EMBL/GenBank/DDBJ databases">
        <authorList>
            <person name="Varghese N."/>
            <person name="Submissions S."/>
        </authorList>
    </citation>
    <scope>NUCLEOTIDE SEQUENCE [LARGE SCALE GENOMIC DNA]</scope>
    <source>
        <strain evidence="4">KCTC 32247</strain>
    </source>
</reference>
<protein>
    <submittedName>
        <fullName evidence="3">H-NS family protein MvaT</fullName>
    </submittedName>
</protein>
<evidence type="ECO:0000259" key="2">
    <source>
        <dbReference type="Pfam" id="PF22055"/>
    </source>
</evidence>
<dbReference type="STRING" id="1392877.SAMN05216221_3932"/>
<feature type="coiled-coil region" evidence="1">
    <location>
        <begin position="4"/>
        <end position="31"/>
    </location>
</feature>
<dbReference type="EMBL" id="LT629751">
    <property type="protein sequence ID" value="SDT24825.1"/>
    <property type="molecule type" value="Genomic_DNA"/>
</dbReference>
<dbReference type="RefSeq" id="WP_090351525.1">
    <property type="nucleotide sequence ID" value="NZ_LT629751.1"/>
</dbReference>
<dbReference type="Proteomes" id="UP000243359">
    <property type="component" value="Chromosome I"/>
</dbReference>
<dbReference type="AlphaFoldDB" id="A0A1H1YTI5"/>